<dbReference type="HOGENOM" id="CLU_2542083_0_0_1"/>
<dbReference type="GO" id="GO:0005524">
    <property type="term" value="F:ATP binding"/>
    <property type="evidence" value="ECO:0007669"/>
    <property type="project" value="InterPro"/>
</dbReference>
<dbReference type="Pfam" id="PF00270">
    <property type="entry name" value="DEAD"/>
    <property type="match status" value="1"/>
</dbReference>
<accession>A0A0C2X5L6</accession>
<evidence type="ECO:0000313" key="4">
    <source>
        <dbReference type="Proteomes" id="UP000054549"/>
    </source>
</evidence>
<evidence type="ECO:0000256" key="1">
    <source>
        <dbReference type="SAM" id="SignalP"/>
    </source>
</evidence>
<organism evidence="3 4">
    <name type="scientific">Amanita muscaria (strain Koide BX008)</name>
    <dbReference type="NCBI Taxonomy" id="946122"/>
    <lineage>
        <taxon>Eukaryota</taxon>
        <taxon>Fungi</taxon>
        <taxon>Dikarya</taxon>
        <taxon>Basidiomycota</taxon>
        <taxon>Agaricomycotina</taxon>
        <taxon>Agaricomycetes</taxon>
        <taxon>Agaricomycetidae</taxon>
        <taxon>Agaricales</taxon>
        <taxon>Pluteineae</taxon>
        <taxon>Amanitaceae</taxon>
        <taxon>Amanita</taxon>
    </lineage>
</organism>
<sequence>MSPVQSKVLLLLPGLAMPYQPNNQGRQKNRDLLVKAKTGTGKTLAFLVPAIESRIRAISQHVKKSLSDGGLKFSSLKPNEILR</sequence>
<dbReference type="Proteomes" id="UP000054549">
    <property type="component" value="Unassembled WGS sequence"/>
</dbReference>
<protein>
    <recommendedName>
        <fullName evidence="2">DEAD/DEAH-box helicase domain-containing protein</fullName>
    </recommendedName>
</protein>
<feature type="domain" description="DEAD/DEAH-box helicase" evidence="2">
    <location>
        <begin position="28"/>
        <end position="54"/>
    </location>
</feature>
<dbReference type="AlphaFoldDB" id="A0A0C2X5L6"/>
<dbReference type="STRING" id="946122.A0A0C2X5L6"/>
<gene>
    <name evidence="3" type="ORF">M378DRAFT_78085</name>
</gene>
<feature type="chain" id="PRO_5002158733" description="DEAD/DEAH-box helicase domain-containing protein" evidence="1">
    <location>
        <begin position="19"/>
        <end position="83"/>
    </location>
</feature>
<reference evidence="3 4" key="1">
    <citation type="submission" date="2014-04" db="EMBL/GenBank/DDBJ databases">
        <title>Evolutionary Origins and Diversification of the Mycorrhizal Mutualists.</title>
        <authorList>
            <consortium name="DOE Joint Genome Institute"/>
            <consortium name="Mycorrhizal Genomics Consortium"/>
            <person name="Kohler A."/>
            <person name="Kuo A."/>
            <person name="Nagy L.G."/>
            <person name="Floudas D."/>
            <person name="Copeland A."/>
            <person name="Barry K.W."/>
            <person name="Cichocki N."/>
            <person name="Veneault-Fourrey C."/>
            <person name="LaButti K."/>
            <person name="Lindquist E.A."/>
            <person name="Lipzen A."/>
            <person name="Lundell T."/>
            <person name="Morin E."/>
            <person name="Murat C."/>
            <person name="Riley R."/>
            <person name="Ohm R."/>
            <person name="Sun H."/>
            <person name="Tunlid A."/>
            <person name="Henrissat B."/>
            <person name="Grigoriev I.V."/>
            <person name="Hibbett D.S."/>
            <person name="Martin F."/>
        </authorList>
    </citation>
    <scope>NUCLEOTIDE SEQUENCE [LARGE SCALE GENOMIC DNA]</scope>
    <source>
        <strain evidence="3 4">Koide BX008</strain>
    </source>
</reference>
<dbReference type="InterPro" id="IPR011545">
    <property type="entry name" value="DEAD/DEAH_box_helicase_dom"/>
</dbReference>
<feature type="signal peptide" evidence="1">
    <location>
        <begin position="1"/>
        <end position="18"/>
    </location>
</feature>
<proteinExistence type="predicted"/>
<name>A0A0C2X5L6_AMAMK</name>
<dbReference type="GO" id="GO:0003676">
    <property type="term" value="F:nucleic acid binding"/>
    <property type="evidence" value="ECO:0007669"/>
    <property type="project" value="InterPro"/>
</dbReference>
<evidence type="ECO:0000313" key="3">
    <source>
        <dbReference type="EMBL" id="KIL64546.1"/>
    </source>
</evidence>
<keyword evidence="1" id="KW-0732">Signal</keyword>
<dbReference type="OrthoDB" id="3051194at2759"/>
<dbReference type="InterPro" id="IPR027417">
    <property type="entry name" value="P-loop_NTPase"/>
</dbReference>
<dbReference type="EMBL" id="KN818248">
    <property type="protein sequence ID" value="KIL64546.1"/>
    <property type="molecule type" value="Genomic_DNA"/>
</dbReference>
<dbReference type="Gene3D" id="3.40.50.300">
    <property type="entry name" value="P-loop containing nucleotide triphosphate hydrolases"/>
    <property type="match status" value="1"/>
</dbReference>
<keyword evidence="4" id="KW-1185">Reference proteome</keyword>
<dbReference type="SUPFAM" id="SSF52540">
    <property type="entry name" value="P-loop containing nucleoside triphosphate hydrolases"/>
    <property type="match status" value="1"/>
</dbReference>
<evidence type="ECO:0000259" key="2">
    <source>
        <dbReference type="Pfam" id="PF00270"/>
    </source>
</evidence>
<dbReference type="InParanoid" id="A0A0C2X5L6"/>